<dbReference type="PANTHER" id="PTHR43284:SF1">
    <property type="entry name" value="ASPARAGINE SYNTHETASE"/>
    <property type="match status" value="1"/>
</dbReference>
<dbReference type="InterPro" id="IPR014729">
    <property type="entry name" value="Rossmann-like_a/b/a_fold"/>
</dbReference>
<dbReference type="InterPro" id="IPR001962">
    <property type="entry name" value="Asn_synthase"/>
</dbReference>
<dbReference type="InterPro" id="IPR051786">
    <property type="entry name" value="ASN_synthetase/amidase"/>
</dbReference>
<comment type="similarity">
    <text evidence="2">Belongs to the asparagine synthetase family.</text>
</comment>
<feature type="binding site" evidence="10">
    <location>
        <position position="128"/>
    </location>
    <ligand>
        <name>L-glutamine</name>
        <dbReference type="ChEBI" id="CHEBI:58359"/>
    </ligand>
</feature>
<protein>
    <recommendedName>
        <fullName evidence="3">asparagine synthase (glutamine-hydrolyzing)</fullName>
        <ecNumber evidence="3">6.3.5.4</ecNumber>
    </recommendedName>
</protein>
<sequence length="618" mass="66328">MGSQAVAGTPMGSGGGHRQGSTTSRSGVNQMCGIAGLAGGDAVRHQKTVAAMGDSQHYRGPDGTMHITGRDGRAVLAMNTLLIVDPQAVTGPYLDRDTGLLLAFNGEIYNWRSQARAWGIEIGERESDAHFVLRAWARIGPSCLDGLDGMFALAVYDPRAATLFLARDRLGEKPLYWRLDGGRLAFASEVSTLTGYGSAPLVLRPEVTAIETPAGVDTPFQGIQLLAPATLLSFDVTTGSIDQMTWWHLEDRAPFTGAYTEALAGFSTILAEQIPLRAPSCDFALLLSGGLDSAVLAYLMRPPVCVTVRYRGQDRLDESSTAAVIARDIKSELVVVEPDHADFTTALPHMMRALDYPMGNASTFSEHMAYRKISDLGLRVVVGGLGPDEFLMGYVRQALVLFGPDAVLNAGLEAYRPLAVKLLHTAGETLDPAEAVTRLILRGPDPDGRVRDLVADAMARAGGDLARGLTLADLATAWRPLVMTSDKLASAYALERRSPYLARDLVEFSYRLPVEHKITDPAQGKRVLRDAAKALGLPREIWAGRDKLGFASPVPAWLNGRLAAWTDAQINTALADAPASFRPLLEGGLARGGRFDRTRMQALMAAAWLSGQAVRVAA</sequence>
<comment type="caution">
    <text evidence="13">The sequence shown here is derived from an EMBL/GenBank/DDBJ whole genome shotgun (WGS) entry which is preliminary data.</text>
</comment>
<dbReference type="Proteomes" id="UP000419138">
    <property type="component" value="Unassembled WGS sequence"/>
</dbReference>
<dbReference type="Gene3D" id="3.40.50.620">
    <property type="entry name" value="HUPs"/>
    <property type="match status" value="1"/>
</dbReference>
<evidence type="ECO:0000256" key="5">
    <source>
        <dbReference type="ARBA" id="ARBA00022840"/>
    </source>
</evidence>
<keyword evidence="6 9" id="KW-0061">Asparagine biosynthesis</keyword>
<dbReference type="GO" id="GO:0006529">
    <property type="term" value="P:asparagine biosynthetic process"/>
    <property type="evidence" value="ECO:0007669"/>
    <property type="project" value="UniProtKB-KW"/>
</dbReference>
<evidence type="ECO:0000313" key="14">
    <source>
        <dbReference type="Proteomes" id="UP000419138"/>
    </source>
</evidence>
<keyword evidence="7 9" id="KW-0315">Glutamine amidotransferase</keyword>
<comment type="pathway">
    <text evidence="1">Amino-acid biosynthesis; L-asparagine biosynthesis; L-asparagine from L-aspartate (L-Gln route): step 1/1.</text>
</comment>
<evidence type="ECO:0000256" key="3">
    <source>
        <dbReference type="ARBA" id="ARBA00012737"/>
    </source>
</evidence>
<evidence type="ECO:0000256" key="10">
    <source>
        <dbReference type="PIRSR" id="PIRSR001589-2"/>
    </source>
</evidence>
<dbReference type="GO" id="GO:0005524">
    <property type="term" value="F:ATP binding"/>
    <property type="evidence" value="ECO:0007669"/>
    <property type="project" value="UniProtKB-KW"/>
</dbReference>
<keyword evidence="4 10" id="KW-0547">Nucleotide-binding</keyword>
<dbReference type="InterPro" id="IPR029055">
    <property type="entry name" value="Ntn_hydrolases_N"/>
</dbReference>
<dbReference type="OrthoDB" id="9763290at2"/>
<evidence type="ECO:0000256" key="1">
    <source>
        <dbReference type="ARBA" id="ARBA00005187"/>
    </source>
</evidence>
<proteinExistence type="inferred from homology"/>
<feature type="domain" description="Glutamine amidotransferase type-2" evidence="12">
    <location>
        <begin position="32"/>
        <end position="237"/>
    </location>
</feature>
<dbReference type="SUPFAM" id="SSF52402">
    <property type="entry name" value="Adenine nucleotide alpha hydrolases-like"/>
    <property type="match status" value="1"/>
</dbReference>
<dbReference type="InterPro" id="IPR033738">
    <property type="entry name" value="AsnB_N"/>
</dbReference>
<evidence type="ECO:0000256" key="9">
    <source>
        <dbReference type="PIRSR" id="PIRSR001589-1"/>
    </source>
</evidence>
<dbReference type="GO" id="GO:0004066">
    <property type="term" value="F:asparagine synthase (glutamine-hydrolyzing) activity"/>
    <property type="evidence" value="ECO:0007669"/>
    <property type="project" value="UniProtKB-EC"/>
</dbReference>
<dbReference type="SUPFAM" id="SSF56235">
    <property type="entry name" value="N-terminal nucleophile aminohydrolases (Ntn hydrolases)"/>
    <property type="match status" value="1"/>
</dbReference>
<dbReference type="EC" id="6.3.5.4" evidence="3"/>
<dbReference type="Pfam" id="PF00733">
    <property type="entry name" value="Asn_synthase"/>
    <property type="match status" value="1"/>
</dbReference>
<keyword evidence="9" id="KW-0028">Amino-acid biosynthesis</keyword>
<evidence type="ECO:0000313" key="13">
    <source>
        <dbReference type="EMBL" id="MQT02299.1"/>
    </source>
</evidence>
<dbReference type="CDD" id="cd00712">
    <property type="entry name" value="AsnB"/>
    <property type="match status" value="1"/>
</dbReference>
<dbReference type="PROSITE" id="PS51278">
    <property type="entry name" value="GATASE_TYPE_2"/>
    <property type="match status" value="1"/>
</dbReference>
<evidence type="ECO:0000256" key="8">
    <source>
        <dbReference type="ARBA" id="ARBA00048741"/>
    </source>
</evidence>
<gene>
    <name evidence="13" type="ORF">FF041_19455</name>
</gene>
<feature type="region of interest" description="Disordered" evidence="11">
    <location>
        <begin position="1"/>
        <end position="28"/>
    </location>
</feature>
<organism evidence="13 14">
    <name type="scientific">Streptomyces jumonjinensis</name>
    <dbReference type="NCBI Taxonomy" id="1945"/>
    <lineage>
        <taxon>Bacteria</taxon>
        <taxon>Bacillati</taxon>
        <taxon>Actinomycetota</taxon>
        <taxon>Actinomycetes</taxon>
        <taxon>Kitasatosporales</taxon>
        <taxon>Streptomycetaceae</taxon>
        <taxon>Streptomyces</taxon>
    </lineage>
</organism>
<comment type="catalytic activity">
    <reaction evidence="8">
        <text>L-aspartate + L-glutamine + ATP + H2O = L-asparagine + L-glutamate + AMP + diphosphate + H(+)</text>
        <dbReference type="Rhea" id="RHEA:12228"/>
        <dbReference type="ChEBI" id="CHEBI:15377"/>
        <dbReference type="ChEBI" id="CHEBI:15378"/>
        <dbReference type="ChEBI" id="CHEBI:29985"/>
        <dbReference type="ChEBI" id="CHEBI:29991"/>
        <dbReference type="ChEBI" id="CHEBI:30616"/>
        <dbReference type="ChEBI" id="CHEBI:33019"/>
        <dbReference type="ChEBI" id="CHEBI:58048"/>
        <dbReference type="ChEBI" id="CHEBI:58359"/>
        <dbReference type="ChEBI" id="CHEBI:456215"/>
        <dbReference type="EC" id="6.3.5.4"/>
    </reaction>
</comment>
<accession>A0A646KJ56</accession>
<feature type="compositionally biased region" description="Polar residues" evidence="11">
    <location>
        <begin position="19"/>
        <end position="28"/>
    </location>
</feature>
<feature type="binding site" evidence="10">
    <location>
        <position position="286"/>
    </location>
    <ligand>
        <name>ATP</name>
        <dbReference type="ChEBI" id="CHEBI:30616"/>
    </ligand>
</feature>
<dbReference type="Gene3D" id="3.60.20.10">
    <property type="entry name" value="Glutamine Phosphoribosylpyrophosphate, subunit 1, domain 1"/>
    <property type="match status" value="1"/>
</dbReference>
<evidence type="ECO:0000256" key="4">
    <source>
        <dbReference type="ARBA" id="ARBA00022741"/>
    </source>
</evidence>
<evidence type="ECO:0000256" key="7">
    <source>
        <dbReference type="ARBA" id="ARBA00022962"/>
    </source>
</evidence>
<dbReference type="AlphaFoldDB" id="A0A646KJ56"/>
<dbReference type="PANTHER" id="PTHR43284">
    <property type="entry name" value="ASPARAGINE SYNTHETASE (GLUTAMINE-HYDROLYZING)"/>
    <property type="match status" value="1"/>
</dbReference>
<dbReference type="CDD" id="cd01991">
    <property type="entry name" value="Asn_synthase_B_C"/>
    <property type="match status" value="1"/>
</dbReference>
<evidence type="ECO:0000256" key="11">
    <source>
        <dbReference type="SAM" id="MobiDB-lite"/>
    </source>
</evidence>
<dbReference type="Pfam" id="PF13537">
    <property type="entry name" value="GATase_7"/>
    <property type="match status" value="1"/>
</dbReference>
<dbReference type="PIRSF" id="PIRSF001589">
    <property type="entry name" value="Asn_synthetase_glu-h"/>
    <property type="match status" value="1"/>
</dbReference>
<evidence type="ECO:0000256" key="6">
    <source>
        <dbReference type="ARBA" id="ARBA00022888"/>
    </source>
</evidence>
<dbReference type="GO" id="GO:0005829">
    <property type="term" value="C:cytosol"/>
    <property type="evidence" value="ECO:0007669"/>
    <property type="project" value="TreeGrafter"/>
</dbReference>
<evidence type="ECO:0000256" key="2">
    <source>
        <dbReference type="ARBA" id="ARBA00005752"/>
    </source>
</evidence>
<reference evidence="13 14" key="1">
    <citation type="submission" date="2019-05" db="EMBL/GenBank/DDBJ databases">
        <title>Comparative genomics and metabolomics analyses of clavulanic acid producing Streptomyces species provides insight into specialized metabolism and evolution of beta-lactam biosynthetic gene clusters.</title>
        <authorList>
            <person name="Moore M.A."/>
            <person name="Cruz-Morales P."/>
            <person name="Barona Gomez F."/>
            <person name="Kapil T."/>
        </authorList>
    </citation>
    <scope>NUCLEOTIDE SEQUENCE [LARGE SCALE GENOMIC DNA]</scope>
    <source>
        <strain evidence="13 14">NRRL 5741</strain>
    </source>
</reference>
<feature type="active site" description="For GATase activity" evidence="9">
    <location>
        <position position="32"/>
    </location>
</feature>
<keyword evidence="5 10" id="KW-0067">ATP-binding</keyword>
<evidence type="ECO:0000259" key="12">
    <source>
        <dbReference type="PROSITE" id="PS51278"/>
    </source>
</evidence>
<dbReference type="InterPro" id="IPR006426">
    <property type="entry name" value="Asn_synth_AEB"/>
</dbReference>
<dbReference type="InterPro" id="IPR017932">
    <property type="entry name" value="GATase_2_dom"/>
</dbReference>
<dbReference type="EMBL" id="VCLA01000150">
    <property type="protein sequence ID" value="MQT02299.1"/>
    <property type="molecule type" value="Genomic_DNA"/>
</dbReference>
<name>A0A646KJ56_STRJU</name>
<keyword evidence="14" id="KW-1185">Reference proteome</keyword>